<protein>
    <submittedName>
        <fullName evidence="1">Uncharacterized protein</fullName>
    </submittedName>
</protein>
<dbReference type="AlphaFoldDB" id="A0A6G1DVG6"/>
<dbReference type="EMBL" id="SPHZ02000005">
    <property type="protein sequence ID" value="KAF0916391.1"/>
    <property type="molecule type" value="Genomic_DNA"/>
</dbReference>
<sequence>MPIDGMTFQCPLLETVIIQYSKGEDGMDKLVNVLVASGINPKKISVIFYEDIKEMDLAENRHIREERQKELRNFEKMGVLVTAGLWNKKIICMH</sequence>
<accession>A0A6G1DVG6</accession>
<comment type="caution">
    <text evidence="1">The sequence shown here is derived from an EMBL/GenBank/DDBJ whole genome shotgun (WGS) entry which is preliminary data.</text>
</comment>
<evidence type="ECO:0000313" key="2">
    <source>
        <dbReference type="Proteomes" id="UP000479710"/>
    </source>
</evidence>
<proteinExistence type="predicted"/>
<dbReference type="Proteomes" id="UP000479710">
    <property type="component" value="Unassembled WGS sequence"/>
</dbReference>
<keyword evidence="2" id="KW-1185">Reference proteome</keyword>
<evidence type="ECO:0000313" key="1">
    <source>
        <dbReference type="EMBL" id="KAF0916391.1"/>
    </source>
</evidence>
<dbReference type="OrthoDB" id="692745at2759"/>
<name>A0A6G1DVG6_9ORYZ</name>
<organism evidence="1 2">
    <name type="scientific">Oryza meyeriana var. granulata</name>
    <dbReference type="NCBI Taxonomy" id="110450"/>
    <lineage>
        <taxon>Eukaryota</taxon>
        <taxon>Viridiplantae</taxon>
        <taxon>Streptophyta</taxon>
        <taxon>Embryophyta</taxon>
        <taxon>Tracheophyta</taxon>
        <taxon>Spermatophyta</taxon>
        <taxon>Magnoliopsida</taxon>
        <taxon>Liliopsida</taxon>
        <taxon>Poales</taxon>
        <taxon>Poaceae</taxon>
        <taxon>BOP clade</taxon>
        <taxon>Oryzoideae</taxon>
        <taxon>Oryzeae</taxon>
        <taxon>Oryzinae</taxon>
        <taxon>Oryza</taxon>
        <taxon>Oryza meyeriana</taxon>
    </lineage>
</organism>
<reference evidence="1 2" key="1">
    <citation type="submission" date="2019-11" db="EMBL/GenBank/DDBJ databases">
        <title>Whole genome sequence of Oryza granulata.</title>
        <authorList>
            <person name="Li W."/>
        </authorList>
    </citation>
    <scope>NUCLEOTIDE SEQUENCE [LARGE SCALE GENOMIC DNA]</scope>
    <source>
        <strain evidence="2">cv. Menghai</strain>
        <tissue evidence="1">Leaf</tissue>
    </source>
</reference>
<gene>
    <name evidence="1" type="ORF">E2562_007492</name>
</gene>